<gene>
    <name evidence="2" type="ORF">HKW66_Vig0146490</name>
</gene>
<protein>
    <submittedName>
        <fullName evidence="2">Uncharacterized protein</fullName>
    </submittedName>
</protein>
<comment type="caution">
    <text evidence="2">The sequence shown here is derived from an EMBL/GenBank/DDBJ whole genome shotgun (WGS) entry which is preliminary data.</text>
</comment>
<evidence type="ECO:0000313" key="2">
    <source>
        <dbReference type="EMBL" id="KAG2397115.1"/>
    </source>
</evidence>
<proteinExistence type="predicted"/>
<feature type="region of interest" description="Disordered" evidence="1">
    <location>
        <begin position="62"/>
        <end position="91"/>
    </location>
</feature>
<name>A0A8T0KG51_PHAAN</name>
<accession>A0A8T0KG51</accession>
<sequence>MSEKEISLSRSTAMAMLVLFPYSSADHESHQTEARDPMDSTLHQIDDADKIDIIILKQNNKENVPPACNSSNSNNNKIKNKKNTNPKRVPLTDITNLFNNSAKTRVSTLPGNTLRMGFR</sequence>
<organism evidence="2 3">
    <name type="scientific">Phaseolus angularis</name>
    <name type="common">Azuki bean</name>
    <name type="synonym">Vigna angularis</name>
    <dbReference type="NCBI Taxonomy" id="3914"/>
    <lineage>
        <taxon>Eukaryota</taxon>
        <taxon>Viridiplantae</taxon>
        <taxon>Streptophyta</taxon>
        <taxon>Embryophyta</taxon>
        <taxon>Tracheophyta</taxon>
        <taxon>Spermatophyta</taxon>
        <taxon>Magnoliopsida</taxon>
        <taxon>eudicotyledons</taxon>
        <taxon>Gunneridae</taxon>
        <taxon>Pentapetalae</taxon>
        <taxon>rosids</taxon>
        <taxon>fabids</taxon>
        <taxon>Fabales</taxon>
        <taxon>Fabaceae</taxon>
        <taxon>Papilionoideae</taxon>
        <taxon>50 kb inversion clade</taxon>
        <taxon>NPAAA clade</taxon>
        <taxon>indigoferoid/millettioid clade</taxon>
        <taxon>Phaseoleae</taxon>
        <taxon>Vigna</taxon>
    </lineage>
</organism>
<dbReference type="AlphaFoldDB" id="A0A8T0KG51"/>
<evidence type="ECO:0000313" key="3">
    <source>
        <dbReference type="Proteomes" id="UP000743370"/>
    </source>
</evidence>
<dbReference type="EMBL" id="JABFOF010000005">
    <property type="protein sequence ID" value="KAG2397115.1"/>
    <property type="molecule type" value="Genomic_DNA"/>
</dbReference>
<dbReference type="Proteomes" id="UP000743370">
    <property type="component" value="Unassembled WGS sequence"/>
</dbReference>
<reference evidence="2 3" key="1">
    <citation type="submission" date="2020-05" db="EMBL/GenBank/DDBJ databases">
        <title>Vigna angularis (adzuki bean) Var. LongXiaoDou No. 4 denovo assembly.</title>
        <authorList>
            <person name="Xiang H."/>
        </authorList>
    </citation>
    <scope>NUCLEOTIDE SEQUENCE [LARGE SCALE GENOMIC DNA]</scope>
    <source>
        <tissue evidence="2">Leaf</tissue>
    </source>
</reference>
<evidence type="ECO:0000256" key="1">
    <source>
        <dbReference type="SAM" id="MobiDB-lite"/>
    </source>
</evidence>